<evidence type="ECO:0000313" key="2">
    <source>
        <dbReference type="Proteomes" id="UP001497680"/>
    </source>
</evidence>
<reference evidence="1 2" key="1">
    <citation type="journal article" date="2022" name="New Phytol.">
        <title>Ecological generalism drives hyperdiversity of secondary metabolite gene clusters in xylarialean endophytes.</title>
        <authorList>
            <person name="Franco M.E.E."/>
            <person name="Wisecaver J.H."/>
            <person name="Arnold A.E."/>
            <person name="Ju Y.M."/>
            <person name="Slot J.C."/>
            <person name="Ahrendt S."/>
            <person name="Moore L.P."/>
            <person name="Eastman K.E."/>
            <person name="Scott K."/>
            <person name="Konkel Z."/>
            <person name="Mondo S.J."/>
            <person name="Kuo A."/>
            <person name="Hayes R.D."/>
            <person name="Haridas S."/>
            <person name="Andreopoulos B."/>
            <person name="Riley R."/>
            <person name="LaButti K."/>
            <person name="Pangilinan J."/>
            <person name="Lipzen A."/>
            <person name="Amirebrahimi M."/>
            <person name="Yan J."/>
            <person name="Adam C."/>
            <person name="Keymanesh K."/>
            <person name="Ng V."/>
            <person name="Louie K."/>
            <person name="Northen T."/>
            <person name="Drula E."/>
            <person name="Henrissat B."/>
            <person name="Hsieh H.M."/>
            <person name="Youens-Clark K."/>
            <person name="Lutzoni F."/>
            <person name="Miadlikowska J."/>
            <person name="Eastwood D.C."/>
            <person name="Hamelin R.C."/>
            <person name="Grigoriev I.V."/>
            <person name="U'Ren J.M."/>
        </authorList>
    </citation>
    <scope>NUCLEOTIDE SEQUENCE [LARGE SCALE GENOMIC DNA]</scope>
    <source>
        <strain evidence="1 2">ER1909</strain>
    </source>
</reference>
<comment type="caution">
    <text evidence="1">The sequence shown here is derived from an EMBL/GenBank/DDBJ whole genome shotgun (WGS) entry which is preliminary data.</text>
</comment>
<proteinExistence type="predicted"/>
<dbReference type="Proteomes" id="UP001497680">
    <property type="component" value="Unassembled WGS sequence"/>
</dbReference>
<keyword evidence="2" id="KW-1185">Reference proteome</keyword>
<sequence length="681" mass="74992">MSLGDLIPQLAGLSFSPPDTLPIGLGGQNFTHCCMLALNDSLVVNADGNLSYAPTSFVAPGLSIPALEAAFQNEEFPCGAVFNGDLDGAPVVRVPYDWCTLRCPGWEVSHSDAMQQWIGPLVQFIVPSLAFCTNVPRTRKLAIPDVVFRAHPRTLVGLGSYWARLLGAVLLVTLDTMVWLAICFAFAGPMLMSAMYEYALDRKVLEFLAPPGGDPPQITPRLRAQLLLAVVVGNIRMATLEDDDLRSAGRHDSAISGDLERKISTATKRRRMSRLVHNSVWKKIMVLVDEYEALRAIGGPPREVVSLPTKLKALLNSQASFGSTVGAPVLFFVGGFVYTVLDADNNLGDNDTAHALAFGLWWMVIPYLAIISCAMLASNSPSTLDGIVYDGGVITPKDHFKPSIWAQYKRKMKSYRVIGPIIRQLEDYNPIETAFEGGFRTVKLWKRGLNKREWVQEAVSEYAIYTTSRSGDVRISPGDLRQSLTLNSLDCFYVLVGALFAVLAPCCLAFLTSYNTPQAGLSCRSLTYLVYAISQVCEIALWSCAARMKIRYGVRWPEARSIAKRVCWWGQVFVGFFAIFAAAGGTLMQLLGVYRSCACKVPIRYWPRLSDPEAFIVLSDNTAEDIAAAQHWWTITGSTGVGVIGIVCALAWWHQRRLRKVFRDEADKLGTEDTVVGQYSV</sequence>
<organism evidence="1 2">
    <name type="scientific">Hypoxylon rubiginosum</name>
    <dbReference type="NCBI Taxonomy" id="110542"/>
    <lineage>
        <taxon>Eukaryota</taxon>
        <taxon>Fungi</taxon>
        <taxon>Dikarya</taxon>
        <taxon>Ascomycota</taxon>
        <taxon>Pezizomycotina</taxon>
        <taxon>Sordariomycetes</taxon>
        <taxon>Xylariomycetidae</taxon>
        <taxon>Xylariales</taxon>
        <taxon>Hypoxylaceae</taxon>
        <taxon>Hypoxylon</taxon>
    </lineage>
</organism>
<accession>A0ACC0CYX1</accession>
<dbReference type="EMBL" id="MU394325">
    <property type="protein sequence ID" value="KAI6085476.1"/>
    <property type="molecule type" value="Genomic_DNA"/>
</dbReference>
<name>A0ACC0CYX1_9PEZI</name>
<evidence type="ECO:0000313" key="1">
    <source>
        <dbReference type="EMBL" id="KAI6085476.1"/>
    </source>
</evidence>
<gene>
    <name evidence="1" type="ORF">F4821DRAFT_260982</name>
</gene>
<protein>
    <submittedName>
        <fullName evidence="1">Uncharacterized protein</fullName>
    </submittedName>
</protein>